<dbReference type="Proteomes" id="UP000054018">
    <property type="component" value="Unassembled WGS sequence"/>
</dbReference>
<dbReference type="EMBL" id="KN833698">
    <property type="protein sequence ID" value="KIK26985.1"/>
    <property type="molecule type" value="Genomic_DNA"/>
</dbReference>
<name>A0A0C9YPM3_9AGAM</name>
<protein>
    <submittedName>
        <fullName evidence="1">Uncharacterized protein</fullName>
    </submittedName>
</protein>
<evidence type="ECO:0000313" key="1">
    <source>
        <dbReference type="EMBL" id="KIK26985.1"/>
    </source>
</evidence>
<evidence type="ECO:0000313" key="2">
    <source>
        <dbReference type="Proteomes" id="UP000054018"/>
    </source>
</evidence>
<keyword evidence="2" id="KW-1185">Reference proteome</keyword>
<accession>A0A0C9YPM3</accession>
<gene>
    <name evidence="1" type="ORF">PISMIDRAFT_675293</name>
</gene>
<sequence>MGNAHVNITENLRDIYGSSTSACGGTHHAYSNVVERVGADPTTVEGSFSCTYREPAITPSLATLEKAVSTRIYFENL</sequence>
<organism evidence="1 2">
    <name type="scientific">Pisolithus microcarpus 441</name>
    <dbReference type="NCBI Taxonomy" id="765257"/>
    <lineage>
        <taxon>Eukaryota</taxon>
        <taxon>Fungi</taxon>
        <taxon>Dikarya</taxon>
        <taxon>Basidiomycota</taxon>
        <taxon>Agaricomycotina</taxon>
        <taxon>Agaricomycetes</taxon>
        <taxon>Agaricomycetidae</taxon>
        <taxon>Boletales</taxon>
        <taxon>Sclerodermatineae</taxon>
        <taxon>Pisolithaceae</taxon>
        <taxon>Pisolithus</taxon>
    </lineage>
</organism>
<dbReference type="AlphaFoldDB" id="A0A0C9YPM3"/>
<proteinExistence type="predicted"/>
<reference evidence="2" key="2">
    <citation type="submission" date="2015-01" db="EMBL/GenBank/DDBJ databases">
        <title>Evolutionary Origins and Diversification of the Mycorrhizal Mutualists.</title>
        <authorList>
            <consortium name="DOE Joint Genome Institute"/>
            <consortium name="Mycorrhizal Genomics Consortium"/>
            <person name="Kohler A."/>
            <person name="Kuo A."/>
            <person name="Nagy L.G."/>
            <person name="Floudas D."/>
            <person name="Copeland A."/>
            <person name="Barry K.W."/>
            <person name="Cichocki N."/>
            <person name="Veneault-Fourrey C."/>
            <person name="LaButti K."/>
            <person name="Lindquist E.A."/>
            <person name="Lipzen A."/>
            <person name="Lundell T."/>
            <person name="Morin E."/>
            <person name="Murat C."/>
            <person name="Riley R."/>
            <person name="Ohm R."/>
            <person name="Sun H."/>
            <person name="Tunlid A."/>
            <person name="Henrissat B."/>
            <person name="Grigoriev I.V."/>
            <person name="Hibbett D.S."/>
            <person name="Martin F."/>
        </authorList>
    </citation>
    <scope>NUCLEOTIDE SEQUENCE [LARGE SCALE GENOMIC DNA]</scope>
    <source>
        <strain evidence="2">441</strain>
    </source>
</reference>
<reference evidence="1 2" key="1">
    <citation type="submission" date="2014-04" db="EMBL/GenBank/DDBJ databases">
        <authorList>
            <consortium name="DOE Joint Genome Institute"/>
            <person name="Kuo A."/>
            <person name="Kohler A."/>
            <person name="Costa M.D."/>
            <person name="Nagy L.G."/>
            <person name="Floudas D."/>
            <person name="Copeland A."/>
            <person name="Barry K.W."/>
            <person name="Cichocki N."/>
            <person name="Veneault-Fourrey C."/>
            <person name="LaButti K."/>
            <person name="Lindquist E.A."/>
            <person name="Lipzen A."/>
            <person name="Lundell T."/>
            <person name="Morin E."/>
            <person name="Murat C."/>
            <person name="Sun H."/>
            <person name="Tunlid A."/>
            <person name="Henrissat B."/>
            <person name="Grigoriev I.V."/>
            <person name="Hibbett D.S."/>
            <person name="Martin F."/>
            <person name="Nordberg H.P."/>
            <person name="Cantor M.N."/>
            <person name="Hua S.X."/>
        </authorList>
    </citation>
    <scope>NUCLEOTIDE SEQUENCE [LARGE SCALE GENOMIC DNA]</scope>
    <source>
        <strain evidence="1 2">441</strain>
    </source>
</reference>
<dbReference type="HOGENOM" id="CLU_2638989_0_0_1"/>